<sequence length="174" mass="17616">MSSTRTRRFVLVMAATALAAGGTSLSTTAFAAPEGRDPKIPDKCGVVLTDEGDNVCRGQETDPYPEPEADDIGDDRLPDPGADEGPRDEDSADDSTSPEPGTGQPPAGNPSDAAGGDNSYDPDTDPGDGEPSDAAGGDNTPESGSDQGCGNPPCGDFDDYGVYTPPDDPGPVVN</sequence>
<dbReference type="InterPro" id="IPR006311">
    <property type="entry name" value="TAT_signal"/>
</dbReference>
<proteinExistence type="predicted"/>
<keyword evidence="4" id="KW-1185">Reference proteome</keyword>
<name>A0ABW7BK99_9ACTN</name>
<feature type="compositionally biased region" description="Acidic residues" evidence="1">
    <location>
        <begin position="120"/>
        <end position="131"/>
    </location>
</feature>
<keyword evidence="2" id="KW-0732">Signal</keyword>
<evidence type="ECO:0000256" key="2">
    <source>
        <dbReference type="SAM" id="SignalP"/>
    </source>
</evidence>
<feature type="compositionally biased region" description="Basic and acidic residues" evidence="1">
    <location>
        <begin position="74"/>
        <end position="89"/>
    </location>
</feature>
<dbReference type="EMBL" id="JBICYV010000026">
    <property type="protein sequence ID" value="MFG3016176.1"/>
    <property type="molecule type" value="Genomic_DNA"/>
</dbReference>
<feature type="region of interest" description="Disordered" evidence="1">
    <location>
        <begin position="29"/>
        <end position="174"/>
    </location>
</feature>
<dbReference type="Proteomes" id="UP001604267">
    <property type="component" value="Unassembled WGS sequence"/>
</dbReference>
<gene>
    <name evidence="3" type="ORF">ACGFZB_38165</name>
</gene>
<dbReference type="RefSeq" id="WP_392824660.1">
    <property type="nucleotide sequence ID" value="NZ_JBICYV010000026.1"/>
</dbReference>
<accession>A0ABW7BK99</accession>
<reference evidence="3 4" key="1">
    <citation type="submission" date="2024-10" db="EMBL/GenBank/DDBJ databases">
        <title>The Natural Products Discovery Center: Release of the First 8490 Sequenced Strains for Exploring Actinobacteria Biosynthetic Diversity.</title>
        <authorList>
            <person name="Kalkreuter E."/>
            <person name="Kautsar S.A."/>
            <person name="Yang D."/>
            <person name="Bader C.D."/>
            <person name="Teijaro C.N."/>
            <person name="Fluegel L."/>
            <person name="Davis C.M."/>
            <person name="Simpson J.R."/>
            <person name="Lauterbach L."/>
            <person name="Steele A.D."/>
            <person name="Gui C."/>
            <person name="Meng S."/>
            <person name="Li G."/>
            <person name="Viehrig K."/>
            <person name="Ye F."/>
            <person name="Su P."/>
            <person name="Kiefer A.F."/>
            <person name="Nichols A."/>
            <person name="Cepeda A.J."/>
            <person name="Yan W."/>
            <person name="Fan B."/>
            <person name="Jiang Y."/>
            <person name="Adhikari A."/>
            <person name="Zheng C.-J."/>
            <person name="Schuster L."/>
            <person name="Cowan T.M."/>
            <person name="Smanski M.J."/>
            <person name="Chevrette M.G."/>
            <person name="De Carvalho L.P.S."/>
            <person name="Shen B."/>
        </authorList>
    </citation>
    <scope>NUCLEOTIDE SEQUENCE [LARGE SCALE GENOMIC DNA]</scope>
    <source>
        <strain evidence="3 4">NPDC048320</strain>
    </source>
</reference>
<feature type="signal peptide" evidence="2">
    <location>
        <begin position="1"/>
        <end position="31"/>
    </location>
</feature>
<feature type="compositionally biased region" description="Acidic residues" evidence="1">
    <location>
        <begin position="63"/>
        <end position="73"/>
    </location>
</feature>
<protein>
    <submittedName>
        <fullName evidence="3">Uncharacterized protein</fullName>
    </submittedName>
</protein>
<organism evidence="3 4">
    <name type="scientific">Streptomyces cinerochromogenes</name>
    <dbReference type="NCBI Taxonomy" id="66422"/>
    <lineage>
        <taxon>Bacteria</taxon>
        <taxon>Bacillati</taxon>
        <taxon>Actinomycetota</taxon>
        <taxon>Actinomycetes</taxon>
        <taxon>Kitasatosporales</taxon>
        <taxon>Streptomycetaceae</taxon>
        <taxon>Streptomyces</taxon>
    </lineage>
</organism>
<dbReference type="PROSITE" id="PS51318">
    <property type="entry name" value="TAT"/>
    <property type="match status" value="1"/>
</dbReference>
<evidence type="ECO:0000313" key="4">
    <source>
        <dbReference type="Proteomes" id="UP001604267"/>
    </source>
</evidence>
<evidence type="ECO:0000256" key="1">
    <source>
        <dbReference type="SAM" id="MobiDB-lite"/>
    </source>
</evidence>
<evidence type="ECO:0000313" key="3">
    <source>
        <dbReference type="EMBL" id="MFG3016176.1"/>
    </source>
</evidence>
<comment type="caution">
    <text evidence="3">The sequence shown here is derived from an EMBL/GenBank/DDBJ whole genome shotgun (WGS) entry which is preliminary data.</text>
</comment>
<feature type="chain" id="PRO_5045380572" evidence="2">
    <location>
        <begin position="32"/>
        <end position="174"/>
    </location>
</feature>